<dbReference type="EMBL" id="CP001344">
    <property type="protein sequence ID" value="ACL45567.1"/>
    <property type="molecule type" value="Genomic_DNA"/>
</dbReference>
<dbReference type="FunFam" id="3.40.50.720:FF:000084">
    <property type="entry name" value="Short-chain dehydrogenase reductase"/>
    <property type="match status" value="1"/>
</dbReference>
<dbReference type="PRINTS" id="PR00081">
    <property type="entry name" value="GDHRDH"/>
</dbReference>
<dbReference type="PANTHER" id="PTHR43639">
    <property type="entry name" value="OXIDOREDUCTASE, SHORT-CHAIN DEHYDROGENASE/REDUCTASE FAMILY (AFU_ORTHOLOGUE AFUA_5G02870)"/>
    <property type="match status" value="1"/>
</dbReference>
<comment type="similarity">
    <text evidence="1">Belongs to the short-chain dehydrogenases/reductases (SDR) family.</text>
</comment>
<dbReference type="InterPro" id="IPR036291">
    <property type="entry name" value="NAD(P)-bd_dom_sf"/>
</dbReference>
<dbReference type="SUPFAM" id="SSF51735">
    <property type="entry name" value="NAD(P)-binding Rossmann-fold domains"/>
    <property type="match status" value="1"/>
</dbReference>
<organism evidence="3">
    <name type="scientific">Cyanothece sp. (strain PCC 7425 / ATCC 29141)</name>
    <dbReference type="NCBI Taxonomy" id="395961"/>
    <lineage>
        <taxon>Bacteria</taxon>
        <taxon>Bacillati</taxon>
        <taxon>Cyanobacteriota</taxon>
        <taxon>Cyanophyceae</taxon>
        <taxon>Gomontiellales</taxon>
        <taxon>Cyanothecaceae</taxon>
        <taxon>Cyanothece</taxon>
    </lineage>
</organism>
<dbReference type="Gene3D" id="3.40.50.720">
    <property type="entry name" value="NAD(P)-binding Rossmann-like Domain"/>
    <property type="match status" value="1"/>
</dbReference>
<accession>B8HNY0</accession>
<evidence type="ECO:0000256" key="1">
    <source>
        <dbReference type="ARBA" id="ARBA00006484"/>
    </source>
</evidence>
<dbReference type="OrthoDB" id="9803333at2"/>
<dbReference type="PANTHER" id="PTHR43639:SF1">
    <property type="entry name" value="SHORT-CHAIN DEHYDROGENASE_REDUCTASE FAMILY PROTEIN"/>
    <property type="match status" value="1"/>
</dbReference>
<proteinExistence type="inferred from homology"/>
<dbReference type="HOGENOM" id="CLU_010194_1_3_3"/>
<evidence type="ECO:0000313" key="3">
    <source>
        <dbReference type="EMBL" id="ACL45567.1"/>
    </source>
</evidence>
<dbReference type="AlphaFoldDB" id="B8HNY0"/>
<protein>
    <submittedName>
        <fullName evidence="3">Short-chain dehydrogenase/reductase SDR</fullName>
    </submittedName>
</protein>
<evidence type="ECO:0000256" key="2">
    <source>
        <dbReference type="ARBA" id="ARBA00023002"/>
    </source>
</evidence>
<dbReference type="STRING" id="395961.Cyan7425_3240"/>
<gene>
    <name evidence="3" type="ordered locus">Cyan7425_3240</name>
</gene>
<dbReference type="InterPro" id="IPR002347">
    <property type="entry name" value="SDR_fam"/>
</dbReference>
<dbReference type="eggNOG" id="COG1028">
    <property type="taxonomic scope" value="Bacteria"/>
</dbReference>
<sequence>MVATQLQPTPTSTATQLMRDRIVLITGASRGIGAATAQLLGQHGAAVGVNYYGSEAAAQEVVSRIRSEGGRAIAVKADVREPEQVNAMVQEVGDSLGAIDTLVINANANFPIAPFVDYRWEDFEAKLSGELKGAFFPCKAVIPSMVEHQRGCIIAVSSGLSRHPSQGFSAHSTAKSGLDALIKSLALELGPHGIRANVVAPGLTLTDATARLSQADKEAAAQTVPLRRNGLPEDVAGAILLLAAEPARFITGAYVPVSGGVQML</sequence>
<keyword evidence="2" id="KW-0560">Oxidoreductase</keyword>
<dbReference type="KEGG" id="cyn:Cyan7425_3240"/>
<dbReference type="Pfam" id="PF13561">
    <property type="entry name" value="adh_short_C2"/>
    <property type="match status" value="1"/>
</dbReference>
<reference evidence="3" key="1">
    <citation type="submission" date="2009-01" db="EMBL/GenBank/DDBJ databases">
        <title>Complete sequence of chromosome Cyanothece sp. PCC 7425.</title>
        <authorList>
            <consortium name="US DOE Joint Genome Institute"/>
            <person name="Lucas S."/>
            <person name="Copeland A."/>
            <person name="Lapidus A."/>
            <person name="Glavina del Rio T."/>
            <person name="Dalin E."/>
            <person name="Tice H."/>
            <person name="Bruce D."/>
            <person name="Goodwin L."/>
            <person name="Pitluck S."/>
            <person name="Sims D."/>
            <person name="Meineke L."/>
            <person name="Brettin T."/>
            <person name="Detter J.C."/>
            <person name="Han C."/>
            <person name="Larimer F."/>
            <person name="Land M."/>
            <person name="Hauser L."/>
            <person name="Kyrpides N."/>
            <person name="Ovchinnikova G."/>
            <person name="Liberton M."/>
            <person name="Stoeckel J."/>
            <person name="Banerjee A."/>
            <person name="Singh A."/>
            <person name="Page L."/>
            <person name="Sato H."/>
            <person name="Zhao L."/>
            <person name="Sherman L."/>
            <person name="Pakrasi H."/>
            <person name="Richardson P."/>
        </authorList>
    </citation>
    <scope>NUCLEOTIDE SEQUENCE</scope>
    <source>
        <strain evidence="3">PCC 7425</strain>
    </source>
</reference>
<name>B8HNY0_CYAP4</name>
<dbReference type="GO" id="GO:0016491">
    <property type="term" value="F:oxidoreductase activity"/>
    <property type="evidence" value="ECO:0007669"/>
    <property type="project" value="UniProtKB-KW"/>
</dbReference>